<reference evidence="3 4" key="1">
    <citation type="submission" date="2014-12" db="EMBL/GenBank/DDBJ databases">
        <title>Draft genome sequence of Paenibacillus kamchatkensis strain B-2647.</title>
        <authorList>
            <person name="Karlyshev A.V."/>
            <person name="Kudryashova E.B."/>
        </authorList>
    </citation>
    <scope>NUCLEOTIDE SEQUENCE [LARGE SCALE GENOMIC DNA]</scope>
    <source>
        <strain evidence="3 4">VKM B-2647</strain>
    </source>
</reference>
<keyword evidence="1" id="KW-0732">Signal</keyword>
<organism evidence="3 4">
    <name type="scientific">Gordoniibacillus kamchatkensis</name>
    <dbReference type="NCBI Taxonomy" id="1590651"/>
    <lineage>
        <taxon>Bacteria</taxon>
        <taxon>Bacillati</taxon>
        <taxon>Bacillota</taxon>
        <taxon>Bacilli</taxon>
        <taxon>Bacillales</taxon>
        <taxon>Paenibacillaceae</taxon>
        <taxon>Gordoniibacillus</taxon>
    </lineage>
</organism>
<feature type="domain" description="SLH" evidence="2">
    <location>
        <begin position="189"/>
        <end position="252"/>
    </location>
</feature>
<evidence type="ECO:0000313" key="4">
    <source>
        <dbReference type="Proteomes" id="UP000031967"/>
    </source>
</evidence>
<protein>
    <submittedName>
        <fullName evidence="3">S-layer protein</fullName>
    </submittedName>
</protein>
<dbReference type="EMBL" id="JXAK01000052">
    <property type="protein sequence ID" value="KIL38745.1"/>
    <property type="molecule type" value="Genomic_DNA"/>
</dbReference>
<evidence type="ECO:0000256" key="1">
    <source>
        <dbReference type="SAM" id="SignalP"/>
    </source>
</evidence>
<dbReference type="InterPro" id="IPR051465">
    <property type="entry name" value="Cell_Envelope_Struct_Comp"/>
</dbReference>
<comment type="caution">
    <text evidence="3">The sequence shown here is derived from an EMBL/GenBank/DDBJ whole genome shotgun (WGS) entry which is preliminary data.</text>
</comment>
<dbReference type="Pfam" id="PF00395">
    <property type="entry name" value="SLH"/>
    <property type="match status" value="3"/>
</dbReference>
<evidence type="ECO:0000313" key="3">
    <source>
        <dbReference type="EMBL" id="KIL38745.1"/>
    </source>
</evidence>
<feature type="domain" description="SLH" evidence="2">
    <location>
        <begin position="124"/>
        <end position="186"/>
    </location>
</feature>
<dbReference type="PANTHER" id="PTHR43308">
    <property type="entry name" value="OUTER MEMBRANE PROTEIN ALPHA-RELATED"/>
    <property type="match status" value="1"/>
</dbReference>
<feature type="chain" id="PRO_5047090737" evidence="1">
    <location>
        <begin position="29"/>
        <end position="398"/>
    </location>
</feature>
<keyword evidence="4" id="KW-1185">Reference proteome</keyword>
<sequence length="398" mass="43072">MKPMMMKKVAATSLALAIMLGSGTAAFAKDRDDNKWDKFPPGKAYGHTKGEIQIKLSFDDLKSADVSWAMRYIASLASKQVFEGYEDGTFKPYNKVTRIEAITAAVRLMGLRDQAESAAEMQTQLNFKDAKDVPAWAVGYVAVAAEHNLFAESDTAVQPNKPADRLWATTLLVKALNLDSEAQAKMNTKLTFKDADKIPAGSVGYIAVAVERGLVNGFEDNTFRPNEPVTRAQIAALLDRTGNQLPDSNNDAATGTVSAAVYNNTLTLTNNGQTLTYTLNPNTFVFRGGAQVTPSALQVGDEVRVRTVNGVVVYVEVLQRTDNQQTFTADGTLSYYNVNNNGSISQIVIQQTVNGTTTTNTYNVSDDVKIVGNAQLLTNGHAVQLQGKDNLVTTIVVQ</sequence>
<name>A0ABR5ACG3_9BACL</name>
<accession>A0ABR5ACG3</accession>
<gene>
    <name evidence="3" type="ORF">SD70_24365</name>
</gene>
<dbReference type="InterPro" id="IPR001119">
    <property type="entry name" value="SLH_dom"/>
</dbReference>
<proteinExistence type="predicted"/>
<feature type="signal peptide" evidence="1">
    <location>
        <begin position="1"/>
        <end position="28"/>
    </location>
</feature>
<feature type="domain" description="SLH" evidence="2">
    <location>
        <begin position="55"/>
        <end position="119"/>
    </location>
</feature>
<dbReference type="PANTHER" id="PTHR43308:SF5">
    <property type="entry name" value="S-LAYER PROTEIN _ PEPTIDOGLYCAN ENDO-BETA-N-ACETYLGLUCOSAMINIDASE"/>
    <property type="match status" value="1"/>
</dbReference>
<evidence type="ECO:0000259" key="2">
    <source>
        <dbReference type="PROSITE" id="PS51272"/>
    </source>
</evidence>
<dbReference type="Proteomes" id="UP000031967">
    <property type="component" value="Unassembled WGS sequence"/>
</dbReference>
<dbReference type="PROSITE" id="PS51272">
    <property type="entry name" value="SLH"/>
    <property type="match status" value="3"/>
</dbReference>
<dbReference type="RefSeq" id="WP_041050522.1">
    <property type="nucleotide sequence ID" value="NZ_JXAK01000052.1"/>
</dbReference>